<dbReference type="InterPro" id="IPR024558">
    <property type="entry name" value="ComZ"/>
</dbReference>
<evidence type="ECO:0000313" key="2">
    <source>
        <dbReference type="Proteomes" id="UP000221438"/>
    </source>
</evidence>
<accession>A0A2C1SQH3</accession>
<proteinExistence type="predicted"/>
<comment type="caution">
    <text evidence="1">The sequence shown here is derived from an EMBL/GenBank/DDBJ whole genome shotgun (WGS) entry which is preliminary data.</text>
</comment>
<dbReference type="AlphaFoldDB" id="A0A2C1SQH3"/>
<dbReference type="Pfam" id="PF10815">
    <property type="entry name" value="ComZ"/>
    <property type="match status" value="1"/>
</dbReference>
<organism evidence="1 2">
    <name type="scientific">Bacillus cereus</name>
    <dbReference type="NCBI Taxonomy" id="1396"/>
    <lineage>
        <taxon>Bacteria</taxon>
        <taxon>Bacillati</taxon>
        <taxon>Bacillota</taxon>
        <taxon>Bacilli</taxon>
        <taxon>Bacillales</taxon>
        <taxon>Bacillaceae</taxon>
        <taxon>Bacillus</taxon>
        <taxon>Bacillus cereus group</taxon>
    </lineage>
</organism>
<reference evidence="1 2" key="1">
    <citation type="submission" date="2017-09" db="EMBL/GenBank/DDBJ databases">
        <title>Large-scale bioinformatics analysis of Bacillus genomes uncovers conserved roles of natural products in bacterial physiology.</title>
        <authorList>
            <consortium name="Agbiome Team Llc"/>
            <person name="Bleich R.M."/>
            <person name="Grubbs K.J."/>
            <person name="Santa Maria K.C."/>
            <person name="Allen S.E."/>
            <person name="Farag S."/>
            <person name="Shank E.A."/>
            <person name="Bowers A."/>
        </authorList>
    </citation>
    <scope>NUCLEOTIDE SEQUENCE [LARGE SCALE GENOMIC DNA]</scope>
    <source>
        <strain evidence="1 2">AFS046104</strain>
    </source>
</reference>
<sequence>MNEKSMQFLQIAMKHLPEAKAILDDNGIALDMEKAQPVLELLMKVMSEAYELGKADKE</sequence>
<gene>
    <name evidence="1" type="ORF">COA08_24115</name>
</gene>
<dbReference type="RefSeq" id="WP_001003336.1">
    <property type="nucleotide sequence ID" value="NZ_CP089518.1"/>
</dbReference>
<name>A0A2C1SQH3_BACCE</name>
<evidence type="ECO:0000313" key="1">
    <source>
        <dbReference type="EMBL" id="PGQ06036.1"/>
    </source>
</evidence>
<dbReference type="Proteomes" id="UP000221438">
    <property type="component" value="Unassembled WGS sequence"/>
</dbReference>
<dbReference type="EMBL" id="NUJQ01000041">
    <property type="protein sequence ID" value="PGQ06036.1"/>
    <property type="molecule type" value="Genomic_DNA"/>
</dbReference>
<protein>
    <submittedName>
        <fullName evidence="1">Competence protein ComG</fullName>
    </submittedName>
</protein>